<comment type="caution">
    <text evidence="3">The sequence shown here is derived from an EMBL/GenBank/DDBJ whole genome shotgun (WGS) entry which is preliminary data.</text>
</comment>
<gene>
    <name evidence="3" type="ORF">GCM10023224_24000</name>
</gene>
<feature type="compositionally biased region" description="Basic and acidic residues" evidence="1">
    <location>
        <begin position="1"/>
        <end position="18"/>
    </location>
</feature>
<dbReference type="EMBL" id="BAABIK010000011">
    <property type="protein sequence ID" value="GAA4941291.1"/>
    <property type="molecule type" value="Genomic_DNA"/>
</dbReference>
<keyword evidence="4" id="KW-1185">Reference proteome</keyword>
<dbReference type="InterPro" id="IPR007159">
    <property type="entry name" value="SpoVT-AbrB_dom"/>
</dbReference>
<evidence type="ECO:0000256" key="1">
    <source>
        <dbReference type="SAM" id="MobiDB-lite"/>
    </source>
</evidence>
<name>A0ABP9GH72_9ACTN</name>
<dbReference type="InterPro" id="IPR037914">
    <property type="entry name" value="SpoVT-AbrB_sf"/>
</dbReference>
<organism evidence="3 4">
    <name type="scientific">Streptomonospora halophila</name>
    <dbReference type="NCBI Taxonomy" id="427369"/>
    <lineage>
        <taxon>Bacteria</taxon>
        <taxon>Bacillati</taxon>
        <taxon>Actinomycetota</taxon>
        <taxon>Actinomycetes</taxon>
        <taxon>Streptosporangiales</taxon>
        <taxon>Nocardiopsidaceae</taxon>
        <taxon>Streptomonospora</taxon>
    </lineage>
</organism>
<evidence type="ECO:0000313" key="3">
    <source>
        <dbReference type="EMBL" id="GAA4941291.1"/>
    </source>
</evidence>
<dbReference type="SUPFAM" id="SSF89447">
    <property type="entry name" value="AbrB/MazE/MraZ-like"/>
    <property type="match status" value="1"/>
</dbReference>
<proteinExistence type="predicted"/>
<dbReference type="SMART" id="SM00966">
    <property type="entry name" value="SpoVT_AbrB"/>
    <property type="match status" value="1"/>
</dbReference>
<dbReference type="Proteomes" id="UP001499993">
    <property type="component" value="Unassembled WGS sequence"/>
</dbReference>
<reference evidence="4" key="1">
    <citation type="journal article" date="2019" name="Int. J. Syst. Evol. Microbiol.">
        <title>The Global Catalogue of Microorganisms (GCM) 10K type strain sequencing project: providing services to taxonomists for standard genome sequencing and annotation.</title>
        <authorList>
            <consortium name="The Broad Institute Genomics Platform"/>
            <consortium name="The Broad Institute Genome Sequencing Center for Infectious Disease"/>
            <person name="Wu L."/>
            <person name="Ma J."/>
        </authorList>
    </citation>
    <scope>NUCLEOTIDE SEQUENCE [LARGE SCALE GENOMIC DNA]</scope>
    <source>
        <strain evidence="4">JCM 18123</strain>
    </source>
</reference>
<accession>A0ABP9GH72</accession>
<protein>
    <recommendedName>
        <fullName evidence="2">SpoVT-AbrB domain-containing protein</fullName>
    </recommendedName>
</protein>
<feature type="domain" description="SpoVT-AbrB" evidence="2">
    <location>
        <begin position="22"/>
        <end position="68"/>
    </location>
</feature>
<evidence type="ECO:0000313" key="4">
    <source>
        <dbReference type="Proteomes" id="UP001499993"/>
    </source>
</evidence>
<sequence>MLTERQDRGYRGEMDKHLGFGSVSTTDGTLVVPPEVRRQLGLDKPDAVVEFVVREGEVVLLPKVAVHPNDVWFWEEGQQQAEQEADEELAAGEVNPPMTGEEFLAHLEDVTGEKAGEES</sequence>
<feature type="region of interest" description="Disordered" evidence="1">
    <location>
        <begin position="1"/>
        <end position="28"/>
    </location>
</feature>
<evidence type="ECO:0000259" key="2">
    <source>
        <dbReference type="SMART" id="SM00966"/>
    </source>
</evidence>